<keyword evidence="4" id="KW-0472">Membrane</keyword>
<evidence type="ECO:0000313" key="6">
    <source>
        <dbReference type="EMBL" id="CAL1688440.1"/>
    </source>
</evidence>
<evidence type="ECO:0000256" key="2">
    <source>
        <dbReference type="ARBA" id="ARBA00022692"/>
    </source>
</evidence>
<evidence type="ECO:0000256" key="1">
    <source>
        <dbReference type="ARBA" id="ARBA00004141"/>
    </source>
</evidence>
<keyword evidence="3" id="KW-1133">Transmembrane helix</keyword>
<dbReference type="PANTHER" id="PTHR11453">
    <property type="entry name" value="ANION EXCHANGE PROTEIN"/>
    <property type="match status" value="1"/>
</dbReference>
<comment type="subcellular location">
    <subcellularLocation>
        <location evidence="1">Membrane</location>
        <topology evidence="1">Multi-pass membrane protein</topology>
    </subcellularLocation>
</comment>
<evidence type="ECO:0000313" key="7">
    <source>
        <dbReference type="Proteomes" id="UP001497644"/>
    </source>
</evidence>
<dbReference type="EMBL" id="OZ034831">
    <property type="protein sequence ID" value="CAL1688440.1"/>
    <property type="molecule type" value="Genomic_DNA"/>
</dbReference>
<accession>A0AAV2PBD4</accession>
<dbReference type="InterPro" id="IPR011531">
    <property type="entry name" value="HCO3_transpt-like_TM_dom"/>
</dbReference>
<sequence>MLMPVKYQLDYMFLRQVPLKRVHTFTVIQLACLACLRLIKSISSTSILFSLMLVVMIGIRKSLDLMFTQRELKILDDVMPKPSKKHADDLCKLENGEDPAEAKGYGPPENIQISLANGNIMKIPLASINISEEVNKTGIWQQVNEGNEKSKQSKSLINVEKQKKHLKKDNSLMADETTRLTTMTEEDEDDSEISIKVTNVDLIQSKKSISPLKANGTTSAETSV</sequence>
<keyword evidence="2" id="KW-0812">Transmembrane</keyword>
<dbReference type="PANTHER" id="PTHR11453:SF36">
    <property type="entry name" value="ANION EXCHANGE PROTEIN"/>
    <property type="match status" value="1"/>
</dbReference>
<gene>
    <name evidence="6" type="ORF">LPLAT_LOCUS13506</name>
</gene>
<dbReference type="AlphaFoldDB" id="A0AAV2PBD4"/>
<protein>
    <recommendedName>
        <fullName evidence="5">Bicarbonate transporter-like transmembrane domain-containing protein</fullName>
    </recommendedName>
</protein>
<name>A0AAV2PBD4_9HYME</name>
<dbReference type="Proteomes" id="UP001497644">
    <property type="component" value="Chromosome 8"/>
</dbReference>
<dbReference type="GO" id="GO:0006820">
    <property type="term" value="P:monoatomic anion transport"/>
    <property type="evidence" value="ECO:0007669"/>
    <property type="project" value="InterPro"/>
</dbReference>
<dbReference type="Pfam" id="PF00955">
    <property type="entry name" value="HCO3_cotransp"/>
    <property type="match status" value="1"/>
</dbReference>
<dbReference type="GO" id="GO:0008510">
    <property type="term" value="F:sodium:bicarbonate symporter activity"/>
    <property type="evidence" value="ECO:0007669"/>
    <property type="project" value="TreeGrafter"/>
</dbReference>
<dbReference type="GO" id="GO:0005452">
    <property type="term" value="F:solute:inorganic anion antiporter activity"/>
    <property type="evidence" value="ECO:0007669"/>
    <property type="project" value="InterPro"/>
</dbReference>
<dbReference type="GO" id="GO:0051453">
    <property type="term" value="P:regulation of intracellular pH"/>
    <property type="evidence" value="ECO:0007669"/>
    <property type="project" value="TreeGrafter"/>
</dbReference>
<reference evidence="6" key="1">
    <citation type="submission" date="2024-04" db="EMBL/GenBank/DDBJ databases">
        <authorList>
            <consortium name="Molecular Ecology Group"/>
        </authorList>
    </citation>
    <scope>NUCLEOTIDE SEQUENCE</scope>
</reference>
<keyword evidence="7" id="KW-1185">Reference proteome</keyword>
<evidence type="ECO:0000259" key="5">
    <source>
        <dbReference type="Pfam" id="PF00955"/>
    </source>
</evidence>
<evidence type="ECO:0000256" key="4">
    <source>
        <dbReference type="ARBA" id="ARBA00023136"/>
    </source>
</evidence>
<organism evidence="6 7">
    <name type="scientific">Lasius platythorax</name>
    <dbReference type="NCBI Taxonomy" id="488582"/>
    <lineage>
        <taxon>Eukaryota</taxon>
        <taxon>Metazoa</taxon>
        <taxon>Ecdysozoa</taxon>
        <taxon>Arthropoda</taxon>
        <taxon>Hexapoda</taxon>
        <taxon>Insecta</taxon>
        <taxon>Pterygota</taxon>
        <taxon>Neoptera</taxon>
        <taxon>Endopterygota</taxon>
        <taxon>Hymenoptera</taxon>
        <taxon>Apocrita</taxon>
        <taxon>Aculeata</taxon>
        <taxon>Formicoidea</taxon>
        <taxon>Formicidae</taxon>
        <taxon>Formicinae</taxon>
        <taxon>Lasius</taxon>
        <taxon>Lasius</taxon>
    </lineage>
</organism>
<evidence type="ECO:0000256" key="3">
    <source>
        <dbReference type="ARBA" id="ARBA00022989"/>
    </source>
</evidence>
<dbReference type="GO" id="GO:0005886">
    <property type="term" value="C:plasma membrane"/>
    <property type="evidence" value="ECO:0007669"/>
    <property type="project" value="TreeGrafter"/>
</dbReference>
<proteinExistence type="predicted"/>
<feature type="domain" description="Bicarbonate transporter-like transmembrane" evidence="5">
    <location>
        <begin position="1"/>
        <end position="80"/>
    </location>
</feature>
<dbReference type="InterPro" id="IPR003020">
    <property type="entry name" value="HCO3_transpt_euk"/>
</dbReference>